<dbReference type="InterPro" id="IPR000120">
    <property type="entry name" value="Amidase"/>
</dbReference>
<dbReference type="EC" id="6.3.5.7" evidence="8"/>
<keyword evidence="11" id="KW-1185">Reference proteome</keyword>
<evidence type="ECO:0000313" key="11">
    <source>
        <dbReference type="Proteomes" id="UP001579974"/>
    </source>
</evidence>
<comment type="function">
    <text evidence="6 8">Allows the formation of correctly charged Gln-tRNA(Gln) through the transamidation of misacylated Glu-tRNA(Gln) in organisms which lack glutaminyl-tRNA synthetase. The reaction takes place in the presence of glutamine and ATP through an activated gamma-phospho-Glu-tRNA(Gln).</text>
</comment>
<evidence type="ECO:0000259" key="9">
    <source>
        <dbReference type="Pfam" id="PF01425"/>
    </source>
</evidence>
<keyword evidence="2 8" id="KW-0436">Ligase</keyword>
<sequence>MKLHSVTEILTSIEKGETTALDWTKASLDAVRQVDSELEAFLTVDEDSALDRAAKAETGLLNGVPYALKDNICTEGVRTTAASRILENYIPPYSATVANKLQAAGGVLIGKTNLDEFAMGSTTETSAFKKTKNPYSKGCVPGGSSGGSAAAVAAGIVPFALGSDTGGSIRQPAAFCGVFGLKPTYGRVSRYGLIAFASSLDQIGPFTNTAQDAALVMNAICGHDAYDSTSAKVEAEDFTRDLDLGVKGLRIGIVRNLPEEGLNKALKQAVDEAIRKLEGAGAQVVDVELPHSQYAVATYYLIAPAEASSNLSRYDGVRFGRRAEASSMIDMFEQSRSQGFGMEVKRRIIIGTYALSSGYYDAYYKRAQQMRTLIRQDYEKAFEQCDVIIMPTTPTTAFPFGDKADDPLAMYLNDIYTIPANLAGIPGASVPCGFVDGLPVGFQVLAKPFAESTILRVSHAYEQLRDFSWPTPELGVAE</sequence>
<keyword evidence="3 8" id="KW-0547">Nucleotide-binding</keyword>
<dbReference type="HAMAP" id="MF_00120">
    <property type="entry name" value="GatA"/>
    <property type="match status" value="1"/>
</dbReference>
<protein>
    <recommendedName>
        <fullName evidence="8">Glutamyl-tRNA(Gln) amidotransferase subunit A</fullName>
        <shortName evidence="8">Glu-ADT subunit A</shortName>
        <ecNumber evidence="8">6.3.5.7</ecNumber>
    </recommendedName>
</protein>
<evidence type="ECO:0000256" key="7">
    <source>
        <dbReference type="ARBA" id="ARBA00047407"/>
    </source>
</evidence>
<evidence type="ECO:0000256" key="2">
    <source>
        <dbReference type="ARBA" id="ARBA00022598"/>
    </source>
</evidence>
<evidence type="ECO:0000256" key="3">
    <source>
        <dbReference type="ARBA" id="ARBA00022741"/>
    </source>
</evidence>
<gene>
    <name evidence="8 10" type="primary">gatA</name>
    <name evidence="10" type="ORF">KKP3000_000501</name>
</gene>
<dbReference type="PANTHER" id="PTHR11895:SF151">
    <property type="entry name" value="GLUTAMYL-TRNA(GLN) AMIDOTRANSFERASE SUBUNIT A"/>
    <property type="match status" value="1"/>
</dbReference>
<reference evidence="10 11" key="1">
    <citation type="journal article" date="2024" name="Int. J. Mol. Sci.">
        <title>Exploration of Alicyclobacillus spp. Genome in Search of Antibiotic Resistance.</title>
        <authorList>
            <person name="Bucka-Kolendo J."/>
            <person name="Kiousi D.E."/>
            <person name="Dekowska A."/>
            <person name="Mikolajczuk-Szczyrba A."/>
            <person name="Karadedos D.M."/>
            <person name="Michael P."/>
            <person name="Galanis A."/>
            <person name="Sokolowska B."/>
        </authorList>
    </citation>
    <scope>NUCLEOTIDE SEQUENCE [LARGE SCALE GENOMIC DNA]</scope>
    <source>
        <strain evidence="10 11">KKP 3000</strain>
    </source>
</reference>
<dbReference type="InterPro" id="IPR036928">
    <property type="entry name" value="AS_sf"/>
</dbReference>
<dbReference type="SUPFAM" id="SSF75304">
    <property type="entry name" value="Amidase signature (AS) enzymes"/>
    <property type="match status" value="1"/>
</dbReference>
<name>A0ABV5AHI3_9BACL</name>
<evidence type="ECO:0000313" key="10">
    <source>
        <dbReference type="EMBL" id="MFB5191723.1"/>
    </source>
</evidence>
<keyword evidence="5 8" id="KW-0648">Protein biosynthesis</keyword>
<dbReference type="PANTHER" id="PTHR11895">
    <property type="entry name" value="TRANSAMIDASE"/>
    <property type="match status" value="1"/>
</dbReference>
<evidence type="ECO:0000256" key="5">
    <source>
        <dbReference type="ARBA" id="ARBA00022917"/>
    </source>
</evidence>
<proteinExistence type="inferred from homology"/>
<comment type="catalytic activity">
    <reaction evidence="7 8">
        <text>L-glutamyl-tRNA(Gln) + L-glutamine + ATP + H2O = L-glutaminyl-tRNA(Gln) + L-glutamate + ADP + phosphate + H(+)</text>
        <dbReference type="Rhea" id="RHEA:17521"/>
        <dbReference type="Rhea" id="RHEA-COMP:9681"/>
        <dbReference type="Rhea" id="RHEA-COMP:9684"/>
        <dbReference type="ChEBI" id="CHEBI:15377"/>
        <dbReference type="ChEBI" id="CHEBI:15378"/>
        <dbReference type="ChEBI" id="CHEBI:29985"/>
        <dbReference type="ChEBI" id="CHEBI:30616"/>
        <dbReference type="ChEBI" id="CHEBI:43474"/>
        <dbReference type="ChEBI" id="CHEBI:58359"/>
        <dbReference type="ChEBI" id="CHEBI:78520"/>
        <dbReference type="ChEBI" id="CHEBI:78521"/>
        <dbReference type="ChEBI" id="CHEBI:456216"/>
        <dbReference type="EC" id="6.3.5.7"/>
    </reaction>
</comment>
<feature type="active site" description="Charge relay system" evidence="8">
    <location>
        <position position="69"/>
    </location>
</feature>
<dbReference type="Gene3D" id="3.90.1300.10">
    <property type="entry name" value="Amidase signature (AS) domain"/>
    <property type="match status" value="1"/>
</dbReference>
<dbReference type="Proteomes" id="UP001579974">
    <property type="component" value="Unassembled WGS sequence"/>
</dbReference>
<dbReference type="EMBL" id="JBDXSU010000013">
    <property type="protein sequence ID" value="MFB5191723.1"/>
    <property type="molecule type" value="Genomic_DNA"/>
</dbReference>
<evidence type="ECO:0000256" key="1">
    <source>
        <dbReference type="ARBA" id="ARBA00008069"/>
    </source>
</evidence>
<dbReference type="Pfam" id="PF01425">
    <property type="entry name" value="Amidase"/>
    <property type="match status" value="1"/>
</dbReference>
<feature type="active site" description="Charge relay system" evidence="8">
    <location>
        <position position="144"/>
    </location>
</feature>
<evidence type="ECO:0000256" key="8">
    <source>
        <dbReference type="HAMAP-Rule" id="MF_00120"/>
    </source>
</evidence>
<keyword evidence="4 8" id="KW-0067">ATP-binding</keyword>
<comment type="caution">
    <text evidence="10">The sequence shown here is derived from an EMBL/GenBank/DDBJ whole genome shotgun (WGS) entry which is preliminary data.</text>
</comment>
<dbReference type="InterPro" id="IPR020556">
    <property type="entry name" value="Amidase_CS"/>
</dbReference>
<evidence type="ECO:0000256" key="6">
    <source>
        <dbReference type="ARBA" id="ARBA00025295"/>
    </source>
</evidence>
<comment type="similarity">
    <text evidence="1 8">Belongs to the amidase family. GatA subfamily.</text>
</comment>
<feature type="domain" description="Amidase" evidence="9">
    <location>
        <begin position="23"/>
        <end position="455"/>
    </location>
</feature>
<dbReference type="InterPro" id="IPR004412">
    <property type="entry name" value="GatA"/>
</dbReference>
<accession>A0ABV5AHI3</accession>
<dbReference type="NCBIfam" id="TIGR00132">
    <property type="entry name" value="gatA"/>
    <property type="match status" value="1"/>
</dbReference>
<evidence type="ECO:0000256" key="4">
    <source>
        <dbReference type="ARBA" id="ARBA00022840"/>
    </source>
</evidence>
<feature type="active site" description="Acyl-ester intermediate" evidence="8">
    <location>
        <position position="168"/>
    </location>
</feature>
<dbReference type="InterPro" id="IPR023631">
    <property type="entry name" value="Amidase_dom"/>
</dbReference>
<organism evidence="10 11">
    <name type="scientific">Alicyclobacillus fastidiosus</name>
    <dbReference type="NCBI Taxonomy" id="392011"/>
    <lineage>
        <taxon>Bacteria</taxon>
        <taxon>Bacillati</taxon>
        <taxon>Bacillota</taxon>
        <taxon>Bacilli</taxon>
        <taxon>Bacillales</taxon>
        <taxon>Alicyclobacillaceae</taxon>
        <taxon>Alicyclobacillus</taxon>
    </lineage>
</organism>
<dbReference type="PROSITE" id="PS00571">
    <property type="entry name" value="AMIDASES"/>
    <property type="match status" value="1"/>
</dbReference>
<comment type="subunit">
    <text evidence="8">Heterotrimer of A, B and C subunits.</text>
</comment>
<dbReference type="RefSeq" id="WP_275474138.1">
    <property type="nucleotide sequence ID" value="NZ_CP162940.1"/>
</dbReference>